<dbReference type="PRINTS" id="PR00481">
    <property type="entry name" value="LAMNOPPTDASE"/>
</dbReference>
<evidence type="ECO:0000259" key="5">
    <source>
        <dbReference type="PROSITE" id="PS00631"/>
    </source>
</evidence>
<sequence>MNALHAGTVAARWQNWGRTLVQLDSSVITPVELIDRAIRAAEGLNRGIVVDRMDEAELRTRGYDLAMAVNRGSTVPAAGVVLEYRGCPTSKSVIDLVGKGVTKDNGGEALKPAASSAEMHMDMAGAASAFAIFLTAVELGLKVNLRCRVIGVRNVLGSSSYSNGDVIHSGILGKDVRIINTDAEGRLVLIEQIAAARKDKTTLIIDLATLTGAACVALKDMTAIFTNRHMLGRSVMVMAMAAGDPAWEMPSNQALLKELLDVADGADIGNSALGKEGGAGRAAEFLFWGNAGEAHLHLDIAPQLANGKTTGWRVKGGEAPQVRTIVRLLEFISHKGQDQWVRNHLV</sequence>
<dbReference type="GO" id="GO:0030145">
    <property type="term" value="F:manganese ion binding"/>
    <property type="evidence" value="ECO:0007669"/>
    <property type="project" value="InterPro"/>
</dbReference>
<accession>A0A2M7H354</accession>
<comment type="caution">
    <text evidence="6">The sequence shown here is derived from an EMBL/GenBank/DDBJ whole genome shotgun (WGS) entry which is preliminary data.</text>
</comment>
<evidence type="ECO:0000256" key="4">
    <source>
        <dbReference type="ARBA" id="ARBA00022801"/>
    </source>
</evidence>
<organism evidence="6 7">
    <name type="scientific">Candidatus Kerfeldbacteria bacterium CG15_BIG_FIL_POST_REV_8_21_14_020_45_12</name>
    <dbReference type="NCBI Taxonomy" id="2014247"/>
    <lineage>
        <taxon>Bacteria</taxon>
        <taxon>Candidatus Kerfeldiibacteriota</taxon>
    </lineage>
</organism>
<protein>
    <recommendedName>
        <fullName evidence="5">Cytosol aminopeptidase domain-containing protein</fullName>
    </recommendedName>
</protein>
<dbReference type="GO" id="GO:0005737">
    <property type="term" value="C:cytoplasm"/>
    <property type="evidence" value="ECO:0007669"/>
    <property type="project" value="InterPro"/>
</dbReference>
<proteinExistence type="inferred from homology"/>
<dbReference type="InterPro" id="IPR011356">
    <property type="entry name" value="Leucine_aapep/pepB"/>
</dbReference>
<reference evidence="6 7" key="1">
    <citation type="submission" date="2017-09" db="EMBL/GenBank/DDBJ databases">
        <title>Depth-based differentiation of microbial function through sediment-hosted aquifers and enrichment of novel symbionts in the deep terrestrial subsurface.</title>
        <authorList>
            <person name="Probst A.J."/>
            <person name="Ladd B."/>
            <person name="Jarett J.K."/>
            <person name="Geller-Mcgrath D.E."/>
            <person name="Sieber C.M."/>
            <person name="Emerson J.B."/>
            <person name="Anantharaman K."/>
            <person name="Thomas B.C."/>
            <person name="Malmstrom R."/>
            <person name="Stieglmeier M."/>
            <person name="Klingl A."/>
            <person name="Woyke T."/>
            <person name="Ryan C.M."/>
            <person name="Banfield J.F."/>
        </authorList>
    </citation>
    <scope>NUCLEOTIDE SEQUENCE [LARGE SCALE GENOMIC DNA]</scope>
    <source>
        <strain evidence="6">CG15_BIG_FIL_POST_REV_8_21_14_020_45_12</strain>
    </source>
</reference>
<dbReference type="PROSITE" id="PS00631">
    <property type="entry name" value="CYTOSOL_AP"/>
    <property type="match status" value="1"/>
</dbReference>
<dbReference type="Gene3D" id="3.40.630.10">
    <property type="entry name" value="Zn peptidases"/>
    <property type="match status" value="1"/>
</dbReference>
<dbReference type="PANTHER" id="PTHR11963">
    <property type="entry name" value="LEUCINE AMINOPEPTIDASE-RELATED"/>
    <property type="match status" value="1"/>
</dbReference>
<dbReference type="Pfam" id="PF00883">
    <property type="entry name" value="Peptidase_M17"/>
    <property type="match status" value="1"/>
</dbReference>
<dbReference type="InterPro" id="IPR000819">
    <property type="entry name" value="Peptidase_M17_C"/>
</dbReference>
<evidence type="ECO:0000256" key="2">
    <source>
        <dbReference type="ARBA" id="ARBA00022438"/>
    </source>
</evidence>
<comment type="similarity">
    <text evidence="1">Belongs to the peptidase M17 family.</text>
</comment>
<dbReference type="Proteomes" id="UP000230292">
    <property type="component" value="Unassembled WGS sequence"/>
</dbReference>
<dbReference type="AlphaFoldDB" id="A0A2M7H354"/>
<evidence type="ECO:0000313" key="6">
    <source>
        <dbReference type="EMBL" id="PIW36667.1"/>
    </source>
</evidence>
<dbReference type="GO" id="GO:0070006">
    <property type="term" value="F:metalloaminopeptidase activity"/>
    <property type="evidence" value="ECO:0007669"/>
    <property type="project" value="InterPro"/>
</dbReference>
<dbReference type="PANTHER" id="PTHR11963:SF23">
    <property type="entry name" value="CYTOSOL AMINOPEPTIDASE"/>
    <property type="match status" value="1"/>
</dbReference>
<evidence type="ECO:0000313" key="7">
    <source>
        <dbReference type="Proteomes" id="UP000230292"/>
    </source>
</evidence>
<evidence type="ECO:0000256" key="1">
    <source>
        <dbReference type="ARBA" id="ARBA00009528"/>
    </source>
</evidence>
<dbReference type="EMBL" id="PFGC01000042">
    <property type="protein sequence ID" value="PIW36667.1"/>
    <property type="molecule type" value="Genomic_DNA"/>
</dbReference>
<feature type="domain" description="Cytosol aminopeptidase" evidence="5">
    <location>
        <begin position="180"/>
        <end position="187"/>
    </location>
</feature>
<dbReference type="GO" id="GO:0006508">
    <property type="term" value="P:proteolysis"/>
    <property type="evidence" value="ECO:0007669"/>
    <property type="project" value="UniProtKB-KW"/>
</dbReference>
<dbReference type="SUPFAM" id="SSF53187">
    <property type="entry name" value="Zn-dependent exopeptidases"/>
    <property type="match status" value="1"/>
</dbReference>
<keyword evidence="3" id="KW-0645">Protease</keyword>
<gene>
    <name evidence="6" type="ORF">COW24_03840</name>
</gene>
<evidence type="ECO:0000256" key="3">
    <source>
        <dbReference type="ARBA" id="ARBA00022670"/>
    </source>
</evidence>
<name>A0A2M7H354_9BACT</name>
<keyword evidence="4" id="KW-0378">Hydrolase</keyword>
<keyword evidence="2" id="KW-0031">Aminopeptidase</keyword>